<evidence type="ECO:0000313" key="1">
    <source>
        <dbReference type="EMBL" id="TPX75640.1"/>
    </source>
</evidence>
<name>A0A507FIV6_9FUNG</name>
<dbReference type="EMBL" id="QEAP01000073">
    <property type="protein sequence ID" value="TPX75640.1"/>
    <property type="molecule type" value="Genomic_DNA"/>
</dbReference>
<evidence type="ECO:0000313" key="2">
    <source>
        <dbReference type="Proteomes" id="UP000320333"/>
    </source>
</evidence>
<proteinExistence type="predicted"/>
<dbReference type="OrthoDB" id="10470330at2759"/>
<accession>A0A507FIV6</accession>
<reference evidence="1 2" key="1">
    <citation type="journal article" date="2019" name="Sci. Rep.">
        <title>Comparative genomics of chytrid fungi reveal insights into the obligate biotrophic and pathogenic lifestyle of Synchytrium endobioticum.</title>
        <authorList>
            <person name="van de Vossenberg B.T.L.H."/>
            <person name="Warris S."/>
            <person name="Nguyen H.D.T."/>
            <person name="van Gent-Pelzer M.P.E."/>
            <person name="Joly D.L."/>
            <person name="van de Geest H.C."/>
            <person name="Bonants P.J.M."/>
            <person name="Smith D.S."/>
            <person name="Levesque C.A."/>
            <person name="van der Lee T.A.J."/>
        </authorList>
    </citation>
    <scope>NUCLEOTIDE SEQUENCE [LARGE SCALE GENOMIC DNA]</scope>
    <source>
        <strain evidence="1 2">CBS 675.73</strain>
    </source>
</reference>
<dbReference type="AlphaFoldDB" id="A0A507FIV6"/>
<keyword evidence="2" id="KW-1185">Reference proteome</keyword>
<gene>
    <name evidence="1" type="ORF">CcCBS67573_g03088</name>
</gene>
<comment type="caution">
    <text evidence="1">The sequence shown here is derived from an EMBL/GenBank/DDBJ whole genome shotgun (WGS) entry which is preliminary data.</text>
</comment>
<sequence length="175" mass="19654">MNSLKRPAGLTTILAYEVYLDAIDIELEDPAERALEALESEIVWTQLMEYNQVVDQVIGSWQADCEAERMRIVKGVQSMAGYRVSMSTIHKIVGILHSDEGVFYCMKTDVGLFGLTTETEIAVFPSDCKKKCRLQVSVKGSSMIHGQVVNQSKKAYLNLPEWLETHHQIKCVTGK</sequence>
<organism evidence="1 2">
    <name type="scientific">Chytriomyces confervae</name>
    <dbReference type="NCBI Taxonomy" id="246404"/>
    <lineage>
        <taxon>Eukaryota</taxon>
        <taxon>Fungi</taxon>
        <taxon>Fungi incertae sedis</taxon>
        <taxon>Chytridiomycota</taxon>
        <taxon>Chytridiomycota incertae sedis</taxon>
        <taxon>Chytridiomycetes</taxon>
        <taxon>Chytridiales</taxon>
        <taxon>Chytriomycetaceae</taxon>
        <taxon>Chytriomyces</taxon>
    </lineage>
</organism>
<dbReference type="Proteomes" id="UP000320333">
    <property type="component" value="Unassembled WGS sequence"/>
</dbReference>
<protein>
    <submittedName>
        <fullName evidence="1">Uncharacterized protein</fullName>
    </submittedName>
</protein>